<protein>
    <recommendedName>
        <fullName evidence="4">Stringent starvation protein B</fullName>
    </recommendedName>
</protein>
<accession>A0A4Y6ULE4</accession>
<dbReference type="Gene3D" id="2.30.30.220">
    <property type="entry name" value="SspB-like"/>
    <property type="match status" value="1"/>
</dbReference>
<organism evidence="2 3">
    <name type="scientific">Swingsia samuiensis</name>
    <dbReference type="NCBI Taxonomy" id="1293412"/>
    <lineage>
        <taxon>Bacteria</taxon>
        <taxon>Pseudomonadati</taxon>
        <taxon>Pseudomonadota</taxon>
        <taxon>Alphaproteobacteria</taxon>
        <taxon>Acetobacterales</taxon>
        <taxon>Acetobacteraceae</taxon>
        <taxon>Swingsia</taxon>
    </lineage>
</organism>
<dbReference type="AlphaFoldDB" id="A0A4Y6ULE4"/>
<dbReference type="InterPro" id="IPR007481">
    <property type="entry name" value="SspB"/>
</dbReference>
<dbReference type="OrthoDB" id="9800412at2"/>
<evidence type="ECO:0000256" key="1">
    <source>
        <dbReference type="SAM" id="MobiDB-lite"/>
    </source>
</evidence>
<name>A0A4Y6ULE4_9PROT</name>
<reference evidence="2 3" key="1">
    <citation type="submission" date="2019-03" db="EMBL/GenBank/DDBJ databases">
        <title>The complete genome sequence of Swingsia samuiensis NBRC107927(T).</title>
        <authorList>
            <person name="Chua K.-O."/>
            <person name="Chan K.-G."/>
            <person name="See-Too W.-S."/>
        </authorList>
    </citation>
    <scope>NUCLEOTIDE SEQUENCE [LARGE SCALE GENOMIC DNA]</scope>
    <source>
        <strain evidence="2 3">AH83</strain>
    </source>
</reference>
<dbReference type="RefSeq" id="WP_141460869.1">
    <property type="nucleotide sequence ID" value="NZ_CP038141.1"/>
</dbReference>
<dbReference type="SUPFAM" id="SSF101738">
    <property type="entry name" value="SspB-like"/>
    <property type="match status" value="1"/>
</dbReference>
<keyword evidence="3" id="KW-1185">Reference proteome</keyword>
<dbReference type="Pfam" id="PF04386">
    <property type="entry name" value="SspB"/>
    <property type="match status" value="1"/>
</dbReference>
<evidence type="ECO:0000313" key="3">
    <source>
        <dbReference type="Proteomes" id="UP000316313"/>
    </source>
</evidence>
<evidence type="ECO:0008006" key="4">
    <source>
        <dbReference type="Google" id="ProtNLM"/>
    </source>
</evidence>
<evidence type="ECO:0000313" key="2">
    <source>
        <dbReference type="EMBL" id="QDH17177.1"/>
    </source>
</evidence>
<dbReference type="Proteomes" id="UP000316313">
    <property type="component" value="Chromosome"/>
</dbReference>
<feature type="region of interest" description="Disordered" evidence="1">
    <location>
        <begin position="141"/>
        <end position="184"/>
    </location>
</feature>
<sequence length="184" mass="20937">MSNDDHNDQDGFDHELPESLLPYDQWIEDAYREVMLRAIEHVAEEGLPGDHHFYITFRTDRPDVIIPDRLRAQYPEEMTIVLQHQFWDLAVNRDKETVSVGLSFGGVGSILSIPISAITAFADPHMRLALRFLNVSANEMSEEEHSTEETTLEKSAEATESADDQNKKPADVVSLDAFRNRPKN</sequence>
<dbReference type="InterPro" id="IPR036760">
    <property type="entry name" value="SspB-like_sf"/>
</dbReference>
<feature type="compositionally biased region" description="Basic and acidic residues" evidence="1">
    <location>
        <begin position="143"/>
        <end position="157"/>
    </location>
</feature>
<proteinExistence type="predicted"/>
<dbReference type="EMBL" id="CP038141">
    <property type="protein sequence ID" value="QDH17177.1"/>
    <property type="molecule type" value="Genomic_DNA"/>
</dbReference>
<dbReference type="KEGG" id="ssam:E3D00_06060"/>
<gene>
    <name evidence="2" type="ORF">E3D00_06060</name>
</gene>